<reference evidence="1 2" key="1">
    <citation type="submission" date="2019-09" db="EMBL/GenBank/DDBJ databases">
        <title>Whole genome shotgun sequencing (WGS) of Ellagibacter isourolithinifaciens DSM 104140(T) and Adlercreutzia muris DSM 29508(T).</title>
        <authorList>
            <person name="Stoll D.A."/>
            <person name="Danylec N."/>
            <person name="Huch M."/>
        </authorList>
    </citation>
    <scope>NUCLEOTIDE SEQUENCE [LARGE SCALE GENOMIC DNA]</scope>
    <source>
        <strain evidence="1 2">DSM 29508</strain>
    </source>
</reference>
<evidence type="ECO:0000313" key="1">
    <source>
        <dbReference type="EMBL" id="KAB1647979.1"/>
    </source>
</evidence>
<keyword evidence="2" id="KW-1185">Reference proteome</keyword>
<proteinExistence type="predicted"/>
<dbReference type="Proteomes" id="UP000479639">
    <property type="component" value="Unassembled WGS sequence"/>
</dbReference>
<sequence length="359" mass="39869">MEQKDPKDMTASELLRWAAENDKLRMRCDMCMKLYMMDSCGGHDCNDWLNDLADKIEADLAKARRGGLERCAKSWAEANGCPGFREGEGFGEWVNRCWLPIPRYKDGEPVDESDFGEDACLTVYGDGDWLINCSDGDQIEGSRSQRVERPAPEVLGADGLPIVEGDVVYELGRDDALTVYEVNAQYIHAKKESGAAWNNLTAEYLTHTPPVLAADGLPLREGETVWLTDEGARHAGDSDTMAEAGPYALCGIGANDRLTVKALPSRFHPNRVDLVEEGAWCPASWLTHTPPDSQERINTDVVKTVADYWGCYGVCCEDCPAKIDGEKPYVRYSVNNCDCAKAIDLLRRQRELDKRMGGE</sequence>
<dbReference type="EMBL" id="WAJS01000017">
    <property type="protein sequence ID" value="KAB1647979.1"/>
    <property type="molecule type" value="Genomic_DNA"/>
</dbReference>
<gene>
    <name evidence="1" type="ORF">F8D48_06715</name>
</gene>
<accession>A0A7C8FSU0</accession>
<evidence type="ECO:0000313" key="2">
    <source>
        <dbReference type="Proteomes" id="UP000479639"/>
    </source>
</evidence>
<protein>
    <submittedName>
        <fullName evidence="1">Uncharacterized protein</fullName>
    </submittedName>
</protein>
<organism evidence="1 2">
    <name type="scientific">Adlercreutzia muris</name>
    <dbReference type="NCBI Taxonomy" id="1796610"/>
    <lineage>
        <taxon>Bacteria</taxon>
        <taxon>Bacillati</taxon>
        <taxon>Actinomycetota</taxon>
        <taxon>Coriobacteriia</taxon>
        <taxon>Eggerthellales</taxon>
        <taxon>Eggerthellaceae</taxon>
        <taxon>Adlercreutzia</taxon>
    </lineage>
</organism>
<dbReference type="RefSeq" id="WP_151430650.1">
    <property type="nucleotide sequence ID" value="NZ_JANJZI010000003.1"/>
</dbReference>
<dbReference type="AlphaFoldDB" id="A0A7C8FSU0"/>
<comment type="caution">
    <text evidence="1">The sequence shown here is derived from an EMBL/GenBank/DDBJ whole genome shotgun (WGS) entry which is preliminary data.</text>
</comment>
<name>A0A7C8FSU0_9ACTN</name>